<dbReference type="InParanoid" id="A0A2J6TE82"/>
<dbReference type="GeneID" id="36581178"/>
<protein>
    <submittedName>
        <fullName evidence="1">Uncharacterized protein</fullName>
    </submittedName>
</protein>
<sequence length="85" mass="9972">QELRLEKERFVKYRGTARVRLEVLDFQWNEPRELSRKNVERMKEIFRGDKRSYGGICRLGPRNHIPAVVEQSDLDDAILASEVSA</sequence>
<feature type="non-terminal residue" evidence="1">
    <location>
        <position position="1"/>
    </location>
</feature>
<dbReference type="EMBL" id="KZ613786">
    <property type="protein sequence ID" value="PMD61312.1"/>
    <property type="molecule type" value="Genomic_DNA"/>
</dbReference>
<dbReference type="Proteomes" id="UP000235371">
    <property type="component" value="Unassembled WGS sequence"/>
</dbReference>
<gene>
    <name evidence="1" type="ORF">K444DRAFT_485580</name>
</gene>
<name>A0A2J6TE82_9HELO</name>
<organism evidence="1 2">
    <name type="scientific">Hyaloscypha bicolor E</name>
    <dbReference type="NCBI Taxonomy" id="1095630"/>
    <lineage>
        <taxon>Eukaryota</taxon>
        <taxon>Fungi</taxon>
        <taxon>Dikarya</taxon>
        <taxon>Ascomycota</taxon>
        <taxon>Pezizomycotina</taxon>
        <taxon>Leotiomycetes</taxon>
        <taxon>Helotiales</taxon>
        <taxon>Hyaloscyphaceae</taxon>
        <taxon>Hyaloscypha</taxon>
        <taxon>Hyaloscypha bicolor</taxon>
    </lineage>
</organism>
<dbReference type="AlphaFoldDB" id="A0A2J6TE82"/>
<accession>A0A2J6TE82</accession>
<dbReference type="OrthoDB" id="4227485at2759"/>
<dbReference type="RefSeq" id="XP_024738216.1">
    <property type="nucleotide sequence ID" value="XM_024873098.1"/>
</dbReference>
<proteinExistence type="predicted"/>
<reference evidence="1 2" key="1">
    <citation type="submission" date="2016-04" db="EMBL/GenBank/DDBJ databases">
        <title>A degradative enzymes factory behind the ericoid mycorrhizal symbiosis.</title>
        <authorList>
            <consortium name="DOE Joint Genome Institute"/>
            <person name="Martino E."/>
            <person name="Morin E."/>
            <person name="Grelet G."/>
            <person name="Kuo A."/>
            <person name="Kohler A."/>
            <person name="Daghino S."/>
            <person name="Barry K."/>
            <person name="Choi C."/>
            <person name="Cichocki N."/>
            <person name="Clum A."/>
            <person name="Copeland A."/>
            <person name="Hainaut M."/>
            <person name="Haridas S."/>
            <person name="Labutti K."/>
            <person name="Lindquist E."/>
            <person name="Lipzen A."/>
            <person name="Khouja H.-R."/>
            <person name="Murat C."/>
            <person name="Ohm R."/>
            <person name="Olson A."/>
            <person name="Spatafora J."/>
            <person name="Veneault-Fourrey C."/>
            <person name="Henrissat B."/>
            <person name="Grigoriev I."/>
            <person name="Martin F."/>
            <person name="Perotto S."/>
        </authorList>
    </citation>
    <scope>NUCLEOTIDE SEQUENCE [LARGE SCALE GENOMIC DNA]</scope>
    <source>
        <strain evidence="1 2">E</strain>
    </source>
</reference>
<feature type="non-terminal residue" evidence="1">
    <location>
        <position position="85"/>
    </location>
</feature>
<evidence type="ECO:0000313" key="2">
    <source>
        <dbReference type="Proteomes" id="UP000235371"/>
    </source>
</evidence>
<evidence type="ECO:0000313" key="1">
    <source>
        <dbReference type="EMBL" id="PMD61312.1"/>
    </source>
</evidence>
<keyword evidence="2" id="KW-1185">Reference proteome</keyword>